<evidence type="ECO:0000313" key="1">
    <source>
        <dbReference type="EMBL" id="PRP93623.1"/>
    </source>
</evidence>
<proteinExistence type="predicted"/>
<sequence>MRDRLKLLTLTTTLAIGVGAWLGTPQLAEGFCGFYVAGADAKLFNDATMVVMMRDGQRTVLSMQNDYQGPPEDFALVIPVPVVLREGDVKTLPREVFDHVDKLAAPRLVEYWEQDPCEARRRQLEQRRLRFDDSKVADVMSAAPGDFGVTIEAEFVVGEYEVVILSAEDSTGLDTWLRGNEYNIPAGAEPLLAPYVEGGMKFFVAKVDVEKVQFETKPDGSKRAMLSPLRFHYDSPDFSLPVRLGLINAQGPQDLLVHVLAPQTRYQVANYPNVTIPTNLIVKDEVRDHFGQFYVSLFDHTLAQNPKAVVTEYAWSASSCDPCPEPALSTEELIVLGADVLPRYAEGFDEQGQLDPNHEVSWKIQGEFVLTRLHARYGKDTLGEDLVFEQAGGLTGGQGMPHNGEIDPRPHEGGDWNSFQGRYVILHYWDQAVRCLRPLWDQWGGPPSGHGSGGEPMVAQQLAFEPRDAKLASFVTHSAHAALQLAGEPPADERPKHTVKAAERAAKAEQKKGCSCSASAPVEPAGVAGMLGLGVLGLAARRRRKNAGIQ</sequence>
<dbReference type="Pfam" id="PF10092">
    <property type="entry name" value="DUF2330"/>
    <property type="match status" value="1"/>
</dbReference>
<dbReference type="NCBIfam" id="TIGR03901">
    <property type="entry name" value="MYXO-CTERM"/>
    <property type="match status" value="1"/>
</dbReference>
<dbReference type="RefSeq" id="WP_106094898.1">
    <property type="nucleotide sequence ID" value="NZ_PVNL01000147.1"/>
</dbReference>
<dbReference type="InterPro" id="IPR019283">
    <property type="entry name" value="DUF2330"/>
</dbReference>
<evidence type="ECO:0008006" key="3">
    <source>
        <dbReference type="Google" id="ProtNLM"/>
    </source>
</evidence>
<dbReference type="InterPro" id="IPR024038">
    <property type="entry name" value="MYXO-CTERM"/>
</dbReference>
<reference evidence="1 2" key="1">
    <citation type="submission" date="2018-03" db="EMBL/GenBank/DDBJ databases">
        <title>Draft Genome Sequences of the Obligatory Marine Myxobacteria Enhygromyxa salina SWB007.</title>
        <authorList>
            <person name="Poehlein A."/>
            <person name="Moghaddam J.A."/>
            <person name="Harms H."/>
            <person name="Alanjari M."/>
            <person name="Koenig G.M."/>
            <person name="Daniel R."/>
            <person name="Schaeberle T.F."/>
        </authorList>
    </citation>
    <scope>NUCLEOTIDE SEQUENCE [LARGE SCALE GENOMIC DNA]</scope>
    <source>
        <strain evidence="1 2">SWB007</strain>
    </source>
</reference>
<name>A0A2S9XL93_9BACT</name>
<gene>
    <name evidence="1" type="ORF">ENSA7_80510</name>
</gene>
<dbReference type="OrthoDB" id="9759899at2"/>
<comment type="caution">
    <text evidence="1">The sequence shown here is derived from an EMBL/GenBank/DDBJ whole genome shotgun (WGS) entry which is preliminary data.</text>
</comment>
<organism evidence="1 2">
    <name type="scientific">Enhygromyxa salina</name>
    <dbReference type="NCBI Taxonomy" id="215803"/>
    <lineage>
        <taxon>Bacteria</taxon>
        <taxon>Pseudomonadati</taxon>
        <taxon>Myxococcota</taxon>
        <taxon>Polyangia</taxon>
        <taxon>Nannocystales</taxon>
        <taxon>Nannocystaceae</taxon>
        <taxon>Enhygromyxa</taxon>
    </lineage>
</organism>
<dbReference type="EMBL" id="PVNL01000147">
    <property type="protein sequence ID" value="PRP93623.1"/>
    <property type="molecule type" value="Genomic_DNA"/>
</dbReference>
<dbReference type="Proteomes" id="UP000238823">
    <property type="component" value="Unassembled WGS sequence"/>
</dbReference>
<protein>
    <recommendedName>
        <fullName evidence="3">DUF2330 domain-containing protein</fullName>
    </recommendedName>
</protein>
<accession>A0A2S9XL93</accession>
<evidence type="ECO:0000313" key="2">
    <source>
        <dbReference type="Proteomes" id="UP000238823"/>
    </source>
</evidence>
<dbReference type="AlphaFoldDB" id="A0A2S9XL93"/>